<comment type="caution">
    <text evidence="1">The sequence shown here is derived from an EMBL/GenBank/DDBJ whole genome shotgun (WGS) entry which is preliminary data.</text>
</comment>
<dbReference type="Proteomes" id="UP000886520">
    <property type="component" value="Chromosome 20"/>
</dbReference>
<protein>
    <submittedName>
        <fullName evidence="1">Uncharacterized protein</fullName>
    </submittedName>
</protein>
<dbReference type="EMBL" id="JABFUD020000020">
    <property type="protein sequence ID" value="KAI5064651.1"/>
    <property type="molecule type" value="Genomic_DNA"/>
</dbReference>
<accession>A0A9D4UCN8</accession>
<gene>
    <name evidence="1" type="ORF">GOP47_0021321</name>
</gene>
<sequence>MQEEIRGKMFGPTQLRLKHCHASMLVEKNWGIFLCEREVGFSTNQIFSEKNIIACNALWTTLFTKFVKTFVHTPPLLEKNPFLIILCNYLCEDAFSLVLQKNTIL</sequence>
<organism evidence="1 2">
    <name type="scientific">Adiantum capillus-veneris</name>
    <name type="common">Maidenhair fern</name>
    <dbReference type="NCBI Taxonomy" id="13818"/>
    <lineage>
        <taxon>Eukaryota</taxon>
        <taxon>Viridiplantae</taxon>
        <taxon>Streptophyta</taxon>
        <taxon>Embryophyta</taxon>
        <taxon>Tracheophyta</taxon>
        <taxon>Polypodiopsida</taxon>
        <taxon>Polypodiidae</taxon>
        <taxon>Polypodiales</taxon>
        <taxon>Pteridineae</taxon>
        <taxon>Pteridaceae</taxon>
        <taxon>Vittarioideae</taxon>
        <taxon>Adiantum</taxon>
    </lineage>
</organism>
<evidence type="ECO:0000313" key="2">
    <source>
        <dbReference type="Proteomes" id="UP000886520"/>
    </source>
</evidence>
<keyword evidence="2" id="KW-1185">Reference proteome</keyword>
<proteinExistence type="predicted"/>
<name>A0A9D4UCN8_ADICA</name>
<evidence type="ECO:0000313" key="1">
    <source>
        <dbReference type="EMBL" id="KAI5064651.1"/>
    </source>
</evidence>
<dbReference type="AlphaFoldDB" id="A0A9D4UCN8"/>
<reference evidence="1" key="1">
    <citation type="submission" date="2021-01" db="EMBL/GenBank/DDBJ databases">
        <title>Adiantum capillus-veneris genome.</title>
        <authorList>
            <person name="Fang Y."/>
            <person name="Liao Q."/>
        </authorList>
    </citation>
    <scope>NUCLEOTIDE SEQUENCE</scope>
    <source>
        <strain evidence="1">H3</strain>
        <tissue evidence="1">Leaf</tissue>
    </source>
</reference>